<dbReference type="EMBL" id="VIJZ01000002">
    <property type="protein sequence ID" value="TQS00030.1"/>
    <property type="molecule type" value="Genomic_DNA"/>
</dbReference>
<dbReference type="RefSeq" id="WP_142611953.1">
    <property type="nucleotide sequence ID" value="NZ_VIJZ01000002.1"/>
</dbReference>
<evidence type="ECO:0000313" key="2">
    <source>
        <dbReference type="EMBL" id="TQS00099.1"/>
    </source>
</evidence>
<gene>
    <name evidence="1" type="ORF">FKV70_04405</name>
    <name evidence="2" type="ORF">FKV70_04780</name>
</gene>
<protein>
    <submittedName>
        <fullName evidence="1">Uncharacterized protein</fullName>
    </submittedName>
</protein>
<dbReference type="Proteomes" id="UP000319219">
    <property type="component" value="Unassembled WGS sequence"/>
</dbReference>
<organism evidence="1 3">
    <name type="scientific">Paenibacillus ottowii</name>
    <dbReference type="NCBI Taxonomy" id="2315729"/>
    <lineage>
        <taxon>Bacteria</taxon>
        <taxon>Bacillati</taxon>
        <taxon>Bacillota</taxon>
        <taxon>Bacilli</taxon>
        <taxon>Bacillales</taxon>
        <taxon>Paenibacillaceae</taxon>
        <taxon>Paenibacillus</taxon>
    </lineage>
</organism>
<dbReference type="EMBL" id="VIJZ01000002">
    <property type="protein sequence ID" value="TQS00099.1"/>
    <property type="molecule type" value="Genomic_DNA"/>
</dbReference>
<comment type="caution">
    <text evidence="1">The sequence shown here is derived from an EMBL/GenBank/DDBJ whole genome shotgun (WGS) entry which is preliminary data.</text>
</comment>
<name>A0ABY3B7A8_9BACL</name>
<sequence>MGNIYKVLSMDADFLGAALSQSRVCVVRPLNDEMVEIVDYGGMIEKYTPDSIKVNGSYFMRKQFEFRVDVKKDSAGM</sequence>
<evidence type="ECO:0000313" key="1">
    <source>
        <dbReference type="EMBL" id="TQS00030.1"/>
    </source>
</evidence>
<accession>A0ABY3B7A8</accession>
<keyword evidence="3" id="KW-1185">Reference proteome</keyword>
<proteinExistence type="predicted"/>
<evidence type="ECO:0000313" key="3">
    <source>
        <dbReference type="Proteomes" id="UP000319219"/>
    </source>
</evidence>
<reference evidence="1 3" key="1">
    <citation type="submission" date="2019-07" db="EMBL/GenBank/DDBJ databases">
        <title>Paenibacillus ottowii sp. nov. isolated from a fermentation system processing bovine manure.</title>
        <authorList>
            <person name="Velazquez L.F."/>
            <person name="Rajbanshi S."/>
            <person name="Guan S."/>
            <person name="Hinchee M."/>
            <person name="Welsh A."/>
        </authorList>
    </citation>
    <scope>NUCLEOTIDE SEQUENCE [LARGE SCALE GENOMIC DNA]</scope>
    <source>
        <strain evidence="1 3">MS2379</strain>
    </source>
</reference>